<dbReference type="Proteomes" id="UP000247409">
    <property type="component" value="Unassembled WGS sequence"/>
</dbReference>
<gene>
    <name evidence="1" type="ORF">BWQ96_04603</name>
</gene>
<proteinExistence type="predicted"/>
<sequence length="76" mass="8703">MGDVKRIKDIMDELLAECHCRGHGLNRQGYSVSRKVRCVCCEFDQSNCTNMVNDAVVSRMEDNLHENEIVEEAEDL</sequence>
<comment type="caution">
    <text evidence="1">The sequence shown here is derived from an EMBL/GenBank/DDBJ whole genome shotgun (WGS) entry which is preliminary data.</text>
</comment>
<organism evidence="1 2">
    <name type="scientific">Gracilariopsis chorda</name>
    <dbReference type="NCBI Taxonomy" id="448386"/>
    <lineage>
        <taxon>Eukaryota</taxon>
        <taxon>Rhodophyta</taxon>
        <taxon>Florideophyceae</taxon>
        <taxon>Rhodymeniophycidae</taxon>
        <taxon>Gracilariales</taxon>
        <taxon>Gracilariaceae</taxon>
        <taxon>Gracilariopsis</taxon>
    </lineage>
</organism>
<name>A0A2V3ITY9_9FLOR</name>
<dbReference type="AlphaFoldDB" id="A0A2V3ITY9"/>
<reference evidence="1 2" key="1">
    <citation type="journal article" date="2018" name="Mol. Biol. Evol.">
        <title>Analysis of the draft genome of the red seaweed Gracilariopsis chorda provides insights into genome size evolution in Rhodophyta.</title>
        <authorList>
            <person name="Lee J."/>
            <person name="Yang E.C."/>
            <person name="Graf L."/>
            <person name="Yang J.H."/>
            <person name="Qiu H."/>
            <person name="Zel Zion U."/>
            <person name="Chan C.X."/>
            <person name="Stephens T.G."/>
            <person name="Weber A.P.M."/>
            <person name="Boo G.H."/>
            <person name="Boo S.M."/>
            <person name="Kim K.M."/>
            <person name="Shin Y."/>
            <person name="Jung M."/>
            <person name="Lee S.J."/>
            <person name="Yim H.S."/>
            <person name="Lee J.H."/>
            <person name="Bhattacharya D."/>
            <person name="Yoon H.S."/>
        </authorList>
    </citation>
    <scope>NUCLEOTIDE SEQUENCE [LARGE SCALE GENOMIC DNA]</scope>
    <source>
        <strain evidence="1 2">SKKU-2015</strain>
        <tissue evidence="1">Whole body</tissue>
    </source>
</reference>
<protein>
    <submittedName>
        <fullName evidence="1">Uncharacterized protein</fullName>
    </submittedName>
</protein>
<evidence type="ECO:0000313" key="2">
    <source>
        <dbReference type="Proteomes" id="UP000247409"/>
    </source>
</evidence>
<dbReference type="EMBL" id="NBIV01000056">
    <property type="protein sequence ID" value="PXF45598.1"/>
    <property type="molecule type" value="Genomic_DNA"/>
</dbReference>
<keyword evidence="2" id="KW-1185">Reference proteome</keyword>
<accession>A0A2V3ITY9</accession>
<evidence type="ECO:0000313" key="1">
    <source>
        <dbReference type="EMBL" id="PXF45598.1"/>
    </source>
</evidence>